<feature type="region of interest" description="Disordered" evidence="1">
    <location>
        <begin position="136"/>
        <end position="161"/>
    </location>
</feature>
<reference evidence="3 4" key="1">
    <citation type="journal article" date="2009" name="Appl. Environ. Microbiol.">
        <title>Community genomic and proteomic analyses of chemoautotrophic iron-oxidizing "Leptospirillum rubarum" (Group II) and "Leptospirillum ferrodiazotrophum" (Group III) bacteria in acid mine drainage biofilms.</title>
        <authorList>
            <person name="Goltsman D.S."/>
            <person name="Denef V.J."/>
            <person name="Singer S.W."/>
            <person name="VerBerkmoes N.C."/>
            <person name="Lefsrud M."/>
            <person name="Mueller R.S."/>
            <person name="Dick G.J."/>
            <person name="Sun C.L."/>
            <person name="Wheeler K.E."/>
            <person name="Zemla A."/>
            <person name="Baker B.J."/>
            <person name="Hauser L."/>
            <person name="Land M."/>
            <person name="Shah M.B."/>
            <person name="Thelen M.P."/>
            <person name="Hettich R.L."/>
            <person name="Banfield J.F."/>
        </authorList>
    </citation>
    <scope>NUCLEOTIDE SEQUENCE [LARGE SCALE GENOMIC DNA]</scope>
</reference>
<feature type="domain" description="Winged helix-turn helix" evidence="2">
    <location>
        <begin position="103"/>
        <end position="160"/>
    </location>
</feature>
<dbReference type="SUPFAM" id="SSF46689">
    <property type="entry name" value="Homeodomain-like"/>
    <property type="match status" value="1"/>
</dbReference>
<sequence length="161" mass="18356">MARKATFSNGEIVQANELRNSAKTLEEMQRALSVLLMAEGHMEAEKASSLLGISTRTLFRYRESFRDQDLPSRSTWGGRRHCLMSPEEERAFLAPWLQQAKEGGVLTVPPLHAALEETLGRKIPLSTTYRLLSRHGWRKVSPDTKHPKSRPEDQEEFKKTP</sequence>
<evidence type="ECO:0000256" key="1">
    <source>
        <dbReference type="SAM" id="MobiDB-lite"/>
    </source>
</evidence>
<name>C6I059_9BACT</name>
<dbReference type="AlphaFoldDB" id="C6I059"/>
<feature type="compositionally biased region" description="Basic and acidic residues" evidence="1">
    <location>
        <begin position="140"/>
        <end position="161"/>
    </location>
</feature>
<accession>C6I059</accession>
<dbReference type="EMBL" id="GG693885">
    <property type="protein sequence ID" value="EES51750.1"/>
    <property type="molecule type" value="Genomic_DNA"/>
</dbReference>
<protein>
    <recommendedName>
        <fullName evidence="2">Winged helix-turn helix domain-containing protein</fullName>
    </recommendedName>
</protein>
<dbReference type="Pfam" id="PF13551">
    <property type="entry name" value="HTH_29"/>
    <property type="match status" value="1"/>
</dbReference>
<evidence type="ECO:0000259" key="2">
    <source>
        <dbReference type="Pfam" id="PF13592"/>
    </source>
</evidence>
<evidence type="ECO:0000313" key="3">
    <source>
        <dbReference type="EMBL" id="EES51750.1"/>
    </source>
</evidence>
<proteinExistence type="predicted"/>
<dbReference type="Proteomes" id="UP000009374">
    <property type="component" value="Unassembled WGS sequence"/>
</dbReference>
<dbReference type="InterPro" id="IPR025959">
    <property type="entry name" value="Winged_HTH_dom"/>
</dbReference>
<evidence type="ECO:0000313" key="4">
    <source>
        <dbReference type="Proteomes" id="UP000009374"/>
    </source>
</evidence>
<organism evidence="3 4">
    <name type="scientific">Leptospirillum ferrodiazotrophum</name>
    <dbReference type="NCBI Taxonomy" id="412449"/>
    <lineage>
        <taxon>Bacteria</taxon>
        <taxon>Pseudomonadati</taxon>
        <taxon>Nitrospirota</taxon>
        <taxon>Nitrospiria</taxon>
        <taxon>Nitrospirales</taxon>
        <taxon>Nitrospiraceae</taxon>
        <taxon>Leptospirillum</taxon>
    </lineage>
</organism>
<gene>
    <name evidence="3" type="ORF">UBAL3_95530021</name>
</gene>
<dbReference type="InterPro" id="IPR009057">
    <property type="entry name" value="Homeodomain-like_sf"/>
</dbReference>
<keyword evidence="4" id="KW-1185">Reference proteome</keyword>
<dbReference type="Pfam" id="PF13592">
    <property type="entry name" value="HTH_33"/>
    <property type="match status" value="1"/>
</dbReference>